<evidence type="ECO:0000313" key="1">
    <source>
        <dbReference type="EMBL" id="GCD64490.1"/>
    </source>
</evidence>
<organism evidence="1 2">
    <name type="scientific">Acetobacter pasteurianus NBRC 3278</name>
    <dbReference type="NCBI Taxonomy" id="1226660"/>
    <lineage>
        <taxon>Bacteria</taxon>
        <taxon>Pseudomonadati</taxon>
        <taxon>Pseudomonadota</taxon>
        <taxon>Alphaproteobacteria</taxon>
        <taxon>Acetobacterales</taxon>
        <taxon>Acetobacteraceae</taxon>
        <taxon>Acetobacter</taxon>
    </lineage>
</organism>
<accession>A0A401X9D6</accession>
<evidence type="ECO:0000313" key="2">
    <source>
        <dbReference type="Proteomes" id="UP000287385"/>
    </source>
</evidence>
<dbReference type="RefSeq" id="WP_124298069.1">
    <property type="nucleotide sequence ID" value="NZ_BDEV01000288.1"/>
</dbReference>
<comment type="caution">
    <text evidence="1">The sequence shown here is derived from an EMBL/GenBank/DDBJ whole genome shotgun (WGS) entry which is preliminary data.</text>
</comment>
<dbReference type="EMBL" id="BDEV01000288">
    <property type="protein sequence ID" value="GCD64490.1"/>
    <property type="molecule type" value="Genomic_DNA"/>
</dbReference>
<protein>
    <submittedName>
        <fullName evidence="1">Uncharacterized protein</fullName>
    </submittedName>
</protein>
<dbReference type="AlphaFoldDB" id="A0A401X9D6"/>
<reference evidence="1 2" key="1">
    <citation type="submission" date="2016-06" db="EMBL/GenBank/DDBJ databases">
        <title>Acetobacter pasteurianus NBRC 3278 whole genome sequencing project.</title>
        <authorList>
            <person name="Matsutani M."/>
            <person name="Shiwa Y."/>
            <person name="Okamoto-Kainuma A."/>
            <person name="Ishikawa M."/>
            <person name="Koizumi Y."/>
            <person name="Yoshikawa H."/>
            <person name="Yakushi T."/>
            <person name="Matsushita K."/>
        </authorList>
    </citation>
    <scope>NUCLEOTIDE SEQUENCE [LARGE SCALE GENOMIC DNA]</scope>
    <source>
        <strain evidence="1 2">NBRC 3278</strain>
    </source>
</reference>
<keyword evidence="2" id="KW-1185">Reference proteome</keyword>
<dbReference type="Proteomes" id="UP000287385">
    <property type="component" value="Unassembled WGS sequence"/>
</dbReference>
<name>A0A401X9D6_ACEPA</name>
<proteinExistence type="predicted"/>
<sequence length="125" mass="14405">MTQKLKILGPYTPEHEGPFCTRNGMPVEVKIRDGRGEYQVKGYISDSISLAGWTSSGKNAVSHSEYSDYDLMNAEEVPQPREFWINEYPNGDMEAYHSRNSAYFNQRRNRHRVIHVREVLPGEGK</sequence>
<gene>
    <name evidence="1" type="ORF">NBRC3278_3583</name>
</gene>